<name>A0A1C7MKZ0_GRIFR</name>
<sequence length="349" mass="38764">MVNWTSQEEIARDSIVFTNVIFACFGLYAWEILQTSHFEWSIVKGQRKFSWPMCLHGCSMTAADPPVPFPSIVISLTISRPINCQALYTFNAWAGNMAILCASMTLMLRTIDLWGRNLMIVIPFGVLCLGHWALLWRGMFTVQATYDATKGACSVSMTNHLFLNIMLFMTMGFDLIILVFTVAALVFKRDNRSNTLQLLFTDGLVYFIAAFFVNTLPAIFNVLNLNPVMNIIATVPAATFTAIAACRASICAQDLSKNPDVYVHSTSQLASPMSPRGMRMPKPPRYPTLRPEVHVTTDHIIMEDFVPSPALTSPGKGSDLVDDDTSDHSTKAVGNHTLRKCHPRSNEDG</sequence>
<keyword evidence="4" id="KW-1185">Reference proteome</keyword>
<comment type="caution">
    <text evidence="3">The sequence shown here is derived from an EMBL/GenBank/DDBJ whole genome shotgun (WGS) entry which is preliminary data.</text>
</comment>
<gene>
    <name evidence="3" type="ORF">A0H81_03541</name>
</gene>
<keyword evidence="2" id="KW-1133">Transmembrane helix</keyword>
<dbReference type="Proteomes" id="UP000092993">
    <property type="component" value="Unassembled WGS sequence"/>
</dbReference>
<evidence type="ECO:0000313" key="3">
    <source>
        <dbReference type="EMBL" id="OBZ77106.1"/>
    </source>
</evidence>
<dbReference type="OMA" id="YRTMFIV"/>
<evidence type="ECO:0000256" key="1">
    <source>
        <dbReference type="SAM" id="MobiDB-lite"/>
    </source>
</evidence>
<dbReference type="AlphaFoldDB" id="A0A1C7MKZ0"/>
<evidence type="ECO:0000256" key="2">
    <source>
        <dbReference type="SAM" id="Phobius"/>
    </source>
</evidence>
<feature type="transmembrane region" description="Helical" evidence="2">
    <location>
        <begin position="86"/>
        <end position="106"/>
    </location>
</feature>
<feature type="transmembrane region" description="Helical" evidence="2">
    <location>
        <begin position="118"/>
        <end position="136"/>
    </location>
</feature>
<feature type="transmembrane region" description="Helical" evidence="2">
    <location>
        <begin position="199"/>
        <end position="222"/>
    </location>
</feature>
<proteinExistence type="predicted"/>
<organism evidence="3 4">
    <name type="scientific">Grifola frondosa</name>
    <name type="common">Maitake</name>
    <name type="synonym">Polyporus frondosus</name>
    <dbReference type="NCBI Taxonomy" id="5627"/>
    <lineage>
        <taxon>Eukaryota</taxon>
        <taxon>Fungi</taxon>
        <taxon>Dikarya</taxon>
        <taxon>Basidiomycota</taxon>
        <taxon>Agaricomycotina</taxon>
        <taxon>Agaricomycetes</taxon>
        <taxon>Polyporales</taxon>
        <taxon>Grifolaceae</taxon>
        <taxon>Grifola</taxon>
    </lineage>
</organism>
<keyword evidence="2" id="KW-0812">Transmembrane</keyword>
<dbReference type="EMBL" id="LUGG01000003">
    <property type="protein sequence ID" value="OBZ77106.1"/>
    <property type="molecule type" value="Genomic_DNA"/>
</dbReference>
<accession>A0A1C7MKZ0</accession>
<protein>
    <submittedName>
        <fullName evidence="3">Uncharacterized protein</fullName>
    </submittedName>
</protein>
<feature type="transmembrane region" description="Helical" evidence="2">
    <location>
        <begin position="165"/>
        <end position="187"/>
    </location>
</feature>
<feature type="region of interest" description="Disordered" evidence="1">
    <location>
        <begin position="307"/>
        <end position="349"/>
    </location>
</feature>
<evidence type="ECO:0000313" key="4">
    <source>
        <dbReference type="Proteomes" id="UP000092993"/>
    </source>
</evidence>
<keyword evidence="2" id="KW-0472">Membrane</keyword>
<reference evidence="3 4" key="1">
    <citation type="submission" date="2016-03" db="EMBL/GenBank/DDBJ databases">
        <title>Whole genome sequencing of Grifola frondosa 9006-11.</title>
        <authorList>
            <person name="Min B."/>
            <person name="Park H."/>
            <person name="Kim J.-G."/>
            <person name="Cho H."/>
            <person name="Oh Y.-L."/>
            <person name="Kong W.-S."/>
            <person name="Choi I.-G."/>
        </authorList>
    </citation>
    <scope>NUCLEOTIDE SEQUENCE [LARGE SCALE GENOMIC DNA]</scope>
    <source>
        <strain evidence="3 4">9006-11</strain>
    </source>
</reference>
<dbReference type="OrthoDB" id="3197626at2759"/>